<name>A0A2N5E264_9GAMM</name>
<evidence type="ECO:0000313" key="1">
    <source>
        <dbReference type="EMBL" id="PLR34648.1"/>
    </source>
</evidence>
<dbReference type="Pfam" id="PF13759">
    <property type="entry name" value="2OG-FeII_Oxy_5"/>
    <property type="match status" value="1"/>
</dbReference>
<gene>
    <name evidence="1" type="ORF">CYR55_14700</name>
</gene>
<dbReference type="Proteomes" id="UP000234240">
    <property type="component" value="Unassembled WGS sequence"/>
</dbReference>
<proteinExistence type="predicted"/>
<keyword evidence="2" id="KW-1185">Reference proteome</keyword>
<dbReference type="Gene3D" id="2.60.120.620">
    <property type="entry name" value="q2cbj1_9rhob like domain"/>
    <property type="match status" value="1"/>
</dbReference>
<dbReference type="NCBIfam" id="TIGR02466">
    <property type="entry name" value="TIGR02466 family protein"/>
    <property type="match status" value="1"/>
</dbReference>
<sequence>MSSVPASSFPDLLNPQDIRIQRLFVTPLALVEHPAAAELNAALKAEIAQRQAEDNLGVRHSNVGGWQSAADFTQWPGAGAVALTAFARALAYELTAVQHPEQGLVLPEFDWKINAWANVNQAGNANALHAHPGAFWSGVYWVDDGHSGAEEAATGGELEFHDPRGVLPSMYNPELRMRIADCLSAGLTTAITPKSGTLVMFPSWLQHAVTRVTATRPRISIAFNFSL</sequence>
<evidence type="ECO:0008006" key="3">
    <source>
        <dbReference type="Google" id="ProtNLM"/>
    </source>
</evidence>
<dbReference type="InterPro" id="IPR012668">
    <property type="entry name" value="CHP02466"/>
</dbReference>
<protein>
    <recommendedName>
        <fullName evidence="3">2OG-Fe(II) oxygenase</fullName>
    </recommendedName>
</protein>
<organism evidence="1 2">
    <name type="scientific">Chimaeribacter californicus</name>
    <dbReference type="NCBI Taxonomy" id="2060067"/>
    <lineage>
        <taxon>Bacteria</taxon>
        <taxon>Pseudomonadati</taxon>
        <taxon>Pseudomonadota</taxon>
        <taxon>Gammaproteobacteria</taxon>
        <taxon>Enterobacterales</taxon>
        <taxon>Yersiniaceae</taxon>
        <taxon>Chimaeribacter</taxon>
    </lineage>
</organism>
<dbReference type="RefSeq" id="WP_101817074.1">
    <property type="nucleotide sequence ID" value="NZ_PJZF01000013.1"/>
</dbReference>
<comment type="caution">
    <text evidence="1">The sequence shown here is derived from an EMBL/GenBank/DDBJ whole genome shotgun (WGS) entry which is preliminary data.</text>
</comment>
<accession>A0A2N5E264</accession>
<reference evidence="1 2" key="1">
    <citation type="submission" date="2017-12" db="EMBL/GenBank/DDBJ databases">
        <title>Characterization of six clinical isolates of Enterochimera gen. nov., a novel genus of the Yersiniaciae family and the three species Enterochimera arupensis sp. nov., Enterochimera coloradensis sp. nov, and Enterochimera californica sp. nov.</title>
        <authorList>
            <person name="Rossi A."/>
            <person name="Fisher M."/>
        </authorList>
    </citation>
    <scope>NUCLEOTIDE SEQUENCE [LARGE SCALE GENOMIC DNA]</scope>
    <source>
        <strain evidence="2">2015-Iso6</strain>
    </source>
</reference>
<dbReference type="OrthoDB" id="549777at2"/>
<evidence type="ECO:0000313" key="2">
    <source>
        <dbReference type="Proteomes" id="UP000234240"/>
    </source>
</evidence>
<dbReference type="AlphaFoldDB" id="A0A2N5E264"/>
<dbReference type="EMBL" id="PJZF01000013">
    <property type="protein sequence ID" value="PLR34648.1"/>
    <property type="molecule type" value="Genomic_DNA"/>
</dbReference>